<keyword evidence="1" id="KW-1133">Transmembrane helix</keyword>
<gene>
    <name evidence="2" type="ORF">BGTH12_LOCUS1747</name>
</gene>
<dbReference type="AlphaFoldDB" id="A0A9W4CXJ6"/>
<dbReference type="Proteomes" id="UP000683417">
    <property type="component" value="Unassembled WGS sequence"/>
</dbReference>
<evidence type="ECO:0000313" key="3">
    <source>
        <dbReference type="Proteomes" id="UP000683417"/>
    </source>
</evidence>
<keyword evidence="1" id="KW-0812">Transmembrane</keyword>
<reference evidence="2" key="1">
    <citation type="submission" date="2020-10" db="EMBL/GenBank/DDBJ databases">
        <authorList>
            <person name="Muller C M."/>
        </authorList>
    </citation>
    <scope>NUCLEOTIDE SEQUENCE</scope>
    <source>
        <strain evidence="2">THUN-12</strain>
    </source>
</reference>
<sequence>MNFSFTASQTRTWVEFLKDRSTIIPLIIAFYVIVLGSFLMGALNRQKFQIELARKDRNPMFSMLDEDDDDEKDKDS</sequence>
<comment type="caution">
    <text evidence="2">The sequence shown here is derived from an EMBL/GenBank/DDBJ whole genome shotgun (WGS) entry which is preliminary data.</text>
</comment>
<proteinExistence type="predicted"/>
<name>A0A9W4CXJ6_BLUGR</name>
<accession>A0A9W4CXJ6</accession>
<evidence type="ECO:0000313" key="2">
    <source>
        <dbReference type="EMBL" id="CAD6500389.1"/>
    </source>
</evidence>
<feature type="transmembrane region" description="Helical" evidence="1">
    <location>
        <begin position="23"/>
        <end position="43"/>
    </location>
</feature>
<evidence type="ECO:0000256" key="1">
    <source>
        <dbReference type="SAM" id="Phobius"/>
    </source>
</evidence>
<protein>
    <submittedName>
        <fullName evidence="2">BgTH12-07566</fullName>
    </submittedName>
</protein>
<keyword evidence="1" id="KW-0472">Membrane</keyword>
<dbReference type="EMBL" id="CAJHIT010000003">
    <property type="protein sequence ID" value="CAD6500389.1"/>
    <property type="molecule type" value="Genomic_DNA"/>
</dbReference>
<organism evidence="2 3">
    <name type="scientific">Blumeria graminis f. sp. triticale</name>
    <dbReference type="NCBI Taxonomy" id="1689686"/>
    <lineage>
        <taxon>Eukaryota</taxon>
        <taxon>Fungi</taxon>
        <taxon>Dikarya</taxon>
        <taxon>Ascomycota</taxon>
        <taxon>Pezizomycotina</taxon>
        <taxon>Leotiomycetes</taxon>
        <taxon>Erysiphales</taxon>
        <taxon>Erysiphaceae</taxon>
        <taxon>Blumeria</taxon>
    </lineage>
</organism>